<dbReference type="Proteomes" id="UP001446871">
    <property type="component" value="Unassembled WGS sequence"/>
</dbReference>
<reference evidence="3 4" key="1">
    <citation type="submission" date="2023-01" db="EMBL/GenBank/DDBJ databases">
        <title>Analysis of 21 Apiospora genomes using comparative genomics revels a genus with tremendous synthesis potential of carbohydrate active enzymes and secondary metabolites.</title>
        <authorList>
            <person name="Sorensen T."/>
        </authorList>
    </citation>
    <scope>NUCLEOTIDE SEQUENCE [LARGE SCALE GENOMIC DNA]</scope>
    <source>
        <strain evidence="3 4">CBS 83171</strain>
    </source>
</reference>
<dbReference type="InterPro" id="IPR013126">
    <property type="entry name" value="Hsp_70_fam"/>
</dbReference>
<dbReference type="PANTHER" id="PTHR14187">
    <property type="entry name" value="ALPHA KINASE/ELONGATION FACTOR 2 KINASE"/>
    <property type="match status" value="1"/>
</dbReference>
<dbReference type="Gene3D" id="3.30.420.40">
    <property type="match status" value="1"/>
</dbReference>
<evidence type="ECO:0000313" key="3">
    <source>
        <dbReference type="EMBL" id="KAK8067597.1"/>
    </source>
</evidence>
<dbReference type="PRINTS" id="PR00301">
    <property type="entry name" value="HEATSHOCK70"/>
</dbReference>
<evidence type="ECO:0000256" key="2">
    <source>
        <dbReference type="ARBA" id="ARBA00022840"/>
    </source>
</evidence>
<name>A0ABR1V9N2_9PEZI</name>
<evidence type="ECO:0000256" key="1">
    <source>
        <dbReference type="ARBA" id="ARBA00022741"/>
    </source>
</evidence>
<protein>
    <submittedName>
        <fullName evidence="3">Hsp70 family chaperone</fullName>
    </submittedName>
</protein>
<dbReference type="EMBL" id="JAQQWM010000004">
    <property type="protein sequence ID" value="KAK8067597.1"/>
    <property type="molecule type" value="Genomic_DNA"/>
</dbReference>
<organism evidence="3 4">
    <name type="scientific">Apiospora saccharicola</name>
    <dbReference type="NCBI Taxonomy" id="335842"/>
    <lineage>
        <taxon>Eukaryota</taxon>
        <taxon>Fungi</taxon>
        <taxon>Dikarya</taxon>
        <taxon>Ascomycota</taxon>
        <taxon>Pezizomycotina</taxon>
        <taxon>Sordariomycetes</taxon>
        <taxon>Xylariomycetidae</taxon>
        <taxon>Amphisphaeriales</taxon>
        <taxon>Apiosporaceae</taxon>
        <taxon>Apiospora</taxon>
    </lineage>
</organism>
<dbReference type="InterPro" id="IPR043129">
    <property type="entry name" value="ATPase_NBD"/>
</dbReference>
<accession>A0ABR1V9N2</accession>
<keyword evidence="1" id="KW-0547">Nucleotide-binding</keyword>
<sequence length="629" mass="69769">MGLSDVLGRFASTLRGGNAGSIGDGDELLVIGIDFGTTSSGVGWATTADIANDQINVITSWPGSGREEGKAPTELFYEHGKMTWGFEVGNDCDPVRWFKLLLLKEEDLDPSLRSSEFVLRGRQHMRDEGKTAVELVADYLRALWCHILNSIAKARGEVVVDVSRFHVVITVPAIWRPYARQTMRDAAEKAGILKKRMIAGDTCLSFVAEPEAAALSTLSESGRNPQEDDVYLICDGGGGTVDLITYKILETGPLGLEEAVEGSGGLCGAIFIDQAFQRRVKKSLGRKWDRLSKVDINELMNHSWEYGPKHQFSLSHDMDYVISIPSAAFAKESDRNDKQCDPPIKDGRMVFKKKHVQAIFDEVMADIDVLVDGQIADAKAKNLHVTGIILVGGLGSSPYLYEHLRDRHRQSKINVLQSGGEKPPVIYSLLTFPYHFSRVAICRGAVLSGFLKEQENKTLPGEESVAPVKVVSTIARASYGVIHYAPWDSTQHNKEDQFWHEKEQAWFARDRLRWYLKKGSNVTAAQPVSHRFYTLLDPLHAGNFDLKFFQCGEASPPTAVNSSVTPLCTISCKSAIPFSDIPDFINGKGQKFKKLWYDVDMLPSGACVEFSVWSGWKKLGSSEVQIRFD</sequence>
<gene>
    <name evidence="3" type="ORF">PG996_006709</name>
</gene>
<proteinExistence type="predicted"/>
<dbReference type="PANTHER" id="PTHR14187:SF5">
    <property type="entry name" value="HEAT SHOCK 70 KDA PROTEIN 12A"/>
    <property type="match status" value="1"/>
</dbReference>
<evidence type="ECO:0000313" key="4">
    <source>
        <dbReference type="Proteomes" id="UP001446871"/>
    </source>
</evidence>
<keyword evidence="4" id="KW-1185">Reference proteome</keyword>
<dbReference type="Pfam" id="PF00012">
    <property type="entry name" value="HSP70"/>
    <property type="match status" value="1"/>
</dbReference>
<comment type="caution">
    <text evidence="3">The sequence shown here is derived from an EMBL/GenBank/DDBJ whole genome shotgun (WGS) entry which is preliminary data.</text>
</comment>
<dbReference type="CDD" id="cd10170">
    <property type="entry name" value="ASKHA_NBD_HSP70"/>
    <property type="match status" value="1"/>
</dbReference>
<keyword evidence="2" id="KW-0067">ATP-binding</keyword>
<dbReference type="SUPFAM" id="SSF53067">
    <property type="entry name" value="Actin-like ATPase domain"/>
    <property type="match status" value="2"/>
</dbReference>